<dbReference type="Gene3D" id="4.10.1040.10">
    <property type="entry name" value="DM DNA-binding domain"/>
    <property type="match status" value="1"/>
</dbReference>
<keyword evidence="3 5" id="KW-0238">DNA-binding</keyword>
<dbReference type="GO" id="GO:0006355">
    <property type="term" value="P:regulation of DNA-templated transcription"/>
    <property type="evidence" value="ECO:0007669"/>
    <property type="project" value="InterPro"/>
</dbReference>
<evidence type="ECO:0000256" key="2">
    <source>
        <dbReference type="ARBA" id="ARBA00022833"/>
    </source>
</evidence>
<evidence type="ECO:0000256" key="4">
    <source>
        <dbReference type="ARBA" id="ARBA00023242"/>
    </source>
</evidence>
<protein>
    <recommendedName>
        <fullName evidence="7">DM domain-containing protein</fullName>
    </recommendedName>
</protein>
<dbReference type="GO" id="GO:0043565">
    <property type="term" value="F:sequence-specific DNA binding"/>
    <property type="evidence" value="ECO:0007669"/>
    <property type="project" value="InterPro"/>
</dbReference>
<feature type="DNA-binding region" description="DM" evidence="5">
    <location>
        <begin position="62"/>
        <end position="110"/>
    </location>
</feature>
<keyword evidence="1 5" id="KW-0479">Metal-binding</keyword>
<name>A0AAE9A4L7_CAEBR</name>
<dbReference type="Pfam" id="PF00751">
    <property type="entry name" value="DM"/>
    <property type="match status" value="1"/>
</dbReference>
<feature type="region of interest" description="Disordered" evidence="6">
    <location>
        <begin position="184"/>
        <end position="212"/>
    </location>
</feature>
<dbReference type="PANTHER" id="PTHR12322">
    <property type="entry name" value="DOUBLESEX AND MAB-3 RELATED TRANSCRIPTION FACTOR DMRT"/>
    <property type="match status" value="1"/>
</dbReference>
<evidence type="ECO:0000256" key="5">
    <source>
        <dbReference type="PROSITE-ProRule" id="PRU00070"/>
    </source>
</evidence>
<comment type="subcellular location">
    <subcellularLocation>
        <location evidence="5">Nucleus</location>
    </subcellularLocation>
</comment>
<dbReference type="InterPro" id="IPR001275">
    <property type="entry name" value="DM_DNA-bd"/>
</dbReference>
<dbReference type="PROSITE" id="PS50809">
    <property type="entry name" value="DM_2"/>
    <property type="match status" value="1"/>
</dbReference>
<proteinExistence type="predicted"/>
<dbReference type="InterPro" id="IPR036407">
    <property type="entry name" value="DM_DNA-bd_sf"/>
</dbReference>
<evidence type="ECO:0000256" key="6">
    <source>
        <dbReference type="SAM" id="MobiDB-lite"/>
    </source>
</evidence>
<evidence type="ECO:0000313" key="9">
    <source>
        <dbReference type="Proteomes" id="UP000827892"/>
    </source>
</evidence>
<gene>
    <name evidence="8" type="ORF">L3Y34_008152</name>
</gene>
<dbReference type="GO" id="GO:0005634">
    <property type="term" value="C:nucleus"/>
    <property type="evidence" value="ECO:0007669"/>
    <property type="project" value="UniProtKB-SubCell"/>
</dbReference>
<reference evidence="8 9" key="1">
    <citation type="submission" date="2022-02" db="EMBL/GenBank/DDBJ databases">
        <title>Chromosome-level reference genomes for two strains of Caenorhabditis briggsae: an improved platform for comparative genomics.</title>
        <authorList>
            <person name="Stevens L."/>
            <person name="Andersen E.C."/>
        </authorList>
    </citation>
    <scope>NUCLEOTIDE SEQUENCE [LARGE SCALE GENOMIC DNA]</scope>
    <source>
        <strain evidence="8">QX1410_ONT</strain>
        <tissue evidence="8">Whole-organism</tissue>
    </source>
</reference>
<keyword evidence="2 5" id="KW-0862">Zinc</keyword>
<keyword evidence="4 5" id="KW-0539">Nucleus</keyword>
<evidence type="ECO:0000313" key="8">
    <source>
        <dbReference type="EMBL" id="ULT89516.1"/>
    </source>
</evidence>
<dbReference type="SUPFAM" id="SSF82927">
    <property type="entry name" value="Cysteine-rich DNA binding domain, (DM domain)"/>
    <property type="match status" value="1"/>
</dbReference>
<dbReference type="InterPro" id="IPR026607">
    <property type="entry name" value="DMRT"/>
</dbReference>
<accession>A0AAE9A4L7</accession>
<feature type="domain" description="DM" evidence="7">
    <location>
        <begin position="62"/>
        <end position="110"/>
    </location>
</feature>
<evidence type="ECO:0000256" key="1">
    <source>
        <dbReference type="ARBA" id="ARBA00022723"/>
    </source>
</evidence>
<evidence type="ECO:0000259" key="7">
    <source>
        <dbReference type="PROSITE" id="PS50809"/>
    </source>
</evidence>
<dbReference type="OMA" id="IFHSAEM"/>
<dbReference type="KEGG" id="cbr:CBG_09659"/>
<sequence>MAAIHHHTSSSYSSSSSTLLLKANADWPSHCPLATPLLGPSTLALFKFLNSIFEMPKEQYMCQLCANHGIFNQPKKGHKQKCPYRTCPCSLCALNTKRRHLDQIERQLKHTNEPMVAQAPVSMAKSPSQPECQLSPTMPKLTPNNPTSGRDTFRNSISNSTTFAIQLPATISKKEFKMLRRDDTTPLQNSLKRSYPKSIDDTMEPIKKEKPSIFHSAEMLAIGDSTQ</sequence>
<evidence type="ECO:0000256" key="3">
    <source>
        <dbReference type="ARBA" id="ARBA00023125"/>
    </source>
</evidence>
<dbReference type="GO" id="GO:0046872">
    <property type="term" value="F:metal ion binding"/>
    <property type="evidence" value="ECO:0007669"/>
    <property type="project" value="UniProtKB-KW"/>
</dbReference>
<dbReference type="EMBL" id="CP090895">
    <property type="protein sequence ID" value="ULT89516.1"/>
    <property type="molecule type" value="Genomic_DNA"/>
</dbReference>
<organism evidence="8 9">
    <name type="scientific">Caenorhabditis briggsae</name>
    <dbReference type="NCBI Taxonomy" id="6238"/>
    <lineage>
        <taxon>Eukaryota</taxon>
        <taxon>Metazoa</taxon>
        <taxon>Ecdysozoa</taxon>
        <taxon>Nematoda</taxon>
        <taxon>Chromadorea</taxon>
        <taxon>Rhabditida</taxon>
        <taxon>Rhabditina</taxon>
        <taxon>Rhabditomorpha</taxon>
        <taxon>Rhabditoidea</taxon>
        <taxon>Rhabditidae</taxon>
        <taxon>Peloderinae</taxon>
        <taxon>Caenorhabditis</taxon>
    </lineage>
</organism>
<dbReference type="Proteomes" id="UP000827892">
    <property type="component" value="Chromosome V"/>
</dbReference>
<feature type="region of interest" description="Disordered" evidence="6">
    <location>
        <begin position="126"/>
        <end position="145"/>
    </location>
</feature>
<feature type="compositionally biased region" description="Basic and acidic residues" evidence="6">
    <location>
        <begin position="198"/>
        <end position="212"/>
    </location>
</feature>
<dbReference type="SMART" id="SM00301">
    <property type="entry name" value="DM"/>
    <property type="match status" value="1"/>
</dbReference>
<dbReference type="AlphaFoldDB" id="A0AAE9A4L7"/>
<dbReference type="PANTHER" id="PTHR12322:SF115">
    <property type="entry name" value="PROTEIN CBR-MAB-23"/>
    <property type="match status" value="1"/>
</dbReference>